<evidence type="ECO:0000313" key="4">
    <source>
        <dbReference type="EMBL" id="KAE9092253.1"/>
    </source>
</evidence>
<evidence type="ECO:0000313" key="9">
    <source>
        <dbReference type="EMBL" id="KAE9292756.1"/>
    </source>
</evidence>
<protein>
    <recommendedName>
        <fullName evidence="18">RxLR effector protein</fullName>
    </recommendedName>
</protein>
<evidence type="ECO:0000313" key="8">
    <source>
        <dbReference type="EMBL" id="KAE9279077.1"/>
    </source>
</evidence>
<sequence length="93" mass="9712">MHARIATGGAAVVIVTVVALAVRAERGLATPASGFNGPRLRPLVGTRIRPTMTAGTDKASIRCPSQLGLRVSIWIDSQDIPLGSRGRARSGPR</sequence>
<dbReference type="Proteomes" id="UP000440367">
    <property type="component" value="Unassembled WGS sequence"/>
</dbReference>
<proteinExistence type="predicted"/>
<keyword evidence="11" id="KW-1185">Reference proteome</keyword>
<dbReference type="EMBL" id="QXGF01002728">
    <property type="protein sequence ID" value="KAE8923621.1"/>
    <property type="molecule type" value="Genomic_DNA"/>
</dbReference>
<evidence type="ECO:0000313" key="6">
    <source>
        <dbReference type="EMBL" id="KAE9185053.1"/>
    </source>
</evidence>
<evidence type="ECO:0000313" key="15">
    <source>
        <dbReference type="Proteomes" id="UP000441208"/>
    </source>
</evidence>
<dbReference type="Proteomes" id="UP000476176">
    <property type="component" value="Unassembled WGS sequence"/>
</dbReference>
<evidence type="ECO:0000313" key="10">
    <source>
        <dbReference type="Proteomes" id="UP000429523"/>
    </source>
</evidence>
<evidence type="ECO:0000313" key="3">
    <source>
        <dbReference type="EMBL" id="KAE9073573.1"/>
    </source>
</evidence>
<dbReference type="EMBL" id="QXGC01002377">
    <property type="protein sequence ID" value="KAE9186950.1"/>
    <property type="molecule type" value="Genomic_DNA"/>
</dbReference>
<evidence type="ECO:0000313" key="2">
    <source>
        <dbReference type="EMBL" id="KAE8923621.1"/>
    </source>
</evidence>
<evidence type="ECO:0000313" key="14">
    <source>
        <dbReference type="Proteomes" id="UP000440732"/>
    </source>
</evidence>
<dbReference type="EMBL" id="QXGD01002715">
    <property type="protein sequence ID" value="KAE9185053.1"/>
    <property type="molecule type" value="Genomic_DNA"/>
</dbReference>
<dbReference type="Proteomes" id="UP000486351">
    <property type="component" value="Unassembled WGS sequence"/>
</dbReference>
<evidence type="ECO:0000313" key="13">
    <source>
        <dbReference type="Proteomes" id="UP000440367"/>
    </source>
</evidence>
<dbReference type="EMBL" id="QXGA01002778">
    <property type="protein sequence ID" value="KAE9092253.1"/>
    <property type="molecule type" value="Genomic_DNA"/>
</dbReference>
<dbReference type="EMBL" id="QXFY01002758">
    <property type="protein sequence ID" value="KAE9292756.1"/>
    <property type="molecule type" value="Genomic_DNA"/>
</dbReference>
<evidence type="ECO:0000256" key="1">
    <source>
        <dbReference type="SAM" id="SignalP"/>
    </source>
</evidence>
<reference evidence="10 11" key="1">
    <citation type="submission" date="2018-08" db="EMBL/GenBank/DDBJ databases">
        <title>Genomic investigation of the strawberry pathogen Phytophthora fragariae indicates pathogenicity is determined by transcriptional variation in three key races.</title>
        <authorList>
            <person name="Adams T.M."/>
            <person name="Armitage A.D."/>
            <person name="Sobczyk M.K."/>
            <person name="Bates H.J."/>
            <person name="Dunwell J.M."/>
            <person name="Nellist C.F."/>
            <person name="Harrison R.J."/>
        </authorList>
    </citation>
    <scope>NUCLEOTIDE SEQUENCE [LARGE SCALE GENOMIC DNA]</scope>
    <source>
        <strain evidence="8 12">A4</strain>
        <strain evidence="6 13">BC-1</strain>
        <strain evidence="7 16">BC-23</strain>
        <strain evidence="5 11">NOV-27</strain>
        <strain evidence="4 14">NOV-5</strain>
        <strain evidence="3 15">NOV-71</strain>
        <strain evidence="9 17">NOV-77</strain>
        <strain evidence="2 10">NOV-9</strain>
    </source>
</reference>
<evidence type="ECO:0000313" key="16">
    <source>
        <dbReference type="Proteomes" id="UP000476176"/>
    </source>
</evidence>
<dbReference type="EMBL" id="QXFZ01002809">
    <property type="protein sequence ID" value="KAE9073573.1"/>
    <property type="molecule type" value="Genomic_DNA"/>
</dbReference>
<dbReference type="Proteomes" id="UP000437068">
    <property type="component" value="Unassembled WGS sequence"/>
</dbReference>
<feature type="chain" id="PRO_5036163568" description="RxLR effector protein" evidence="1">
    <location>
        <begin position="30"/>
        <end position="93"/>
    </location>
</feature>
<dbReference type="EMBL" id="QXGE01002800">
    <property type="protein sequence ID" value="KAE9279077.1"/>
    <property type="molecule type" value="Genomic_DNA"/>
</dbReference>
<name>A0A6A3DWG8_9STRA</name>
<evidence type="ECO:0000313" key="12">
    <source>
        <dbReference type="Proteomes" id="UP000437068"/>
    </source>
</evidence>
<dbReference type="Proteomes" id="UP000433483">
    <property type="component" value="Unassembled WGS sequence"/>
</dbReference>
<accession>A0A6A3DWG8</accession>
<gene>
    <name evidence="8" type="ORF">PF001_g24878</name>
    <name evidence="6" type="ORF">PF002_g26268</name>
    <name evidence="7" type="ORF">PF004_g22936</name>
    <name evidence="5" type="ORF">PF005_g25642</name>
    <name evidence="4" type="ORF">PF006_g24744</name>
    <name evidence="3" type="ORF">PF007_g25759</name>
    <name evidence="9" type="ORF">PF008_g24982</name>
    <name evidence="2" type="ORF">PF009_g26132</name>
</gene>
<dbReference type="Proteomes" id="UP000440732">
    <property type="component" value="Unassembled WGS sequence"/>
</dbReference>
<organism evidence="2 10">
    <name type="scientific">Phytophthora fragariae</name>
    <dbReference type="NCBI Taxonomy" id="53985"/>
    <lineage>
        <taxon>Eukaryota</taxon>
        <taxon>Sar</taxon>
        <taxon>Stramenopiles</taxon>
        <taxon>Oomycota</taxon>
        <taxon>Peronosporomycetes</taxon>
        <taxon>Peronosporales</taxon>
        <taxon>Peronosporaceae</taxon>
        <taxon>Phytophthora</taxon>
    </lineage>
</organism>
<dbReference type="EMBL" id="QXGB01002799">
    <property type="protein sequence ID" value="KAE9174913.1"/>
    <property type="molecule type" value="Genomic_DNA"/>
</dbReference>
<dbReference type="AlphaFoldDB" id="A0A6A3DWG8"/>
<dbReference type="Proteomes" id="UP000441208">
    <property type="component" value="Unassembled WGS sequence"/>
</dbReference>
<evidence type="ECO:0000313" key="11">
    <source>
        <dbReference type="Proteomes" id="UP000433483"/>
    </source>
</evidence>
<evidence type="ECO:0000313" key="17">
    <source>
        <dbReference type="Proteomes" id="UP000486351"/>
    </source>
</evidence>
<evidence type="ECO:0008006" key="18">
    <source>
        <dbReference type="Google" id="ProtNLM"/>
    </source>
</evidence>
<keyword evidence="1" id="KW-0732">Signal</keyword>
<dbReference type="Proteomes" id="UP000429523">
    <property type="component" value="Unassembled WGS sequence"/>
</dbReference>
<comment type="caution">
    <text evidence="2">The sequence shown here is derived from an EMBL/GenBank/DDBJ whole genome shotgun (WGS) entry which is preliminary data.</text>
</comment>
<evidence type="ECO:0000313" key="5">
    <source>
        <dbReference type="EMBL" id="KAE9174913.1"/>
    </source>
</evidence>
<feature type="signal peptide" evidence="1">
    <location>
        <begin position="1"/>
        <end position="29"/>
    </location>
</feature>
<evidence type="ECO:0000313" key="7">
    <source>
        <dbReference type="EMBL" id="KAE9186950.1"/>
    </source>
</evidence>